<dbReference type="VEuPathDB" id="FungiDB:ACJ73_10111"/>
<evidence type="ECO:0000313" key="3">
    <source>
        <dbReference type="Proteomes" id="UP000242791"/>
    </source>
</evidence>
<reference evidence="2 3" key="1">
    <citation type="submission" date="2015-08" db="EMBL/GenBank/DDBJ databases">
        <title>Emmonsia species relationships and genome sequence.</title>
        <authorList>
            <person name="Cuomo C.A."/>
            <person name="Schwartz I.S."/>
            <person name="Kenyon C."/>
            <person name="De Hoog G.S."/>
            <person name="Govender N.P."/>
            <person name="Botha A."/>
            <person name="Moreno L."/>
            <person name="De Vries M."/>
            <person name="Munoz J.F."/>
            <person name="Stielow J.B."/>
        </authorList>
    </citation>
    <scope>NUCLEOTIDE SEQUENCE [LARGE SCALE GENOMIC DNA]</scope>
    <source>
        <strain evidence="2 3">EI222</strain>
    </source>
</reference>
<keyword evidence="3" id="KW-1185">Reference proteome</keyword>
<dbReference type="AlphaFoldDB" id="A0A1J9PPH1"/>
<feature type="compositionally biased region" description="Polar residues" evidence="1">
    <location>
        <begin position="50"/>
        <end position="61"/>
    </location>
</feature>
<dbReference type="Proteomes" id="UP000242791">
    <property type="component" value="Unassembled WGS sequence"/>
</dbReference>
<name>A0A1J9PPH1_9EURO</name>
<accession>A0A1J9PPH1</accession>
<organism evidence="2 3">
    <name type="scientific">Blastomyces percursus</name>
    <dbReference type="NCBI Taxonomy" id="1658174"/>
    <lineage>
        <taxon>Eukaryota</taxon>
        <taxon>Fungi</taxon>
        <taxon>Dikarya</taxon>
        <taxon>Ascomycota</taxon>
        <taxon>Pezizomycotina</taxon>
        <taxon>Eurotiomycetes</taxon>
        <taxon>Eurotiomycetidae</taxon>
        <taxon>Onygenales</taxon>
        <taxon>Ajellomycetaceae</taxon>
        <taxon>Blastomyces</taxon>
    </lineage>
</organism>
<evidence type="ECO:0000256" key="1">
    <source>
        <dbReference type="SAM" id="MobiDB-lite"/>
    </source>
</evidence>
<sequence>MQEDITDSLKPTVKIPHIHLYCRPYHSTLHISKLVTPERSRTPEPAVPSTAESQDRPSGTG</sequence>
<evidence type="ECO:0000313" key="2">
    <source>
        <dbReference type="EMBL" id="OJD09747.1"/>
    </source>
</evidence>
<feature type="region of interest" description="Disordered" evidence="1">
    <location>
        <begin position="35"/>
        <end position="61"/>
    </location>
</feature>
<protein>
    <submittedName>
        <fullName evidence="2">Uncharacterized protein</fullName>
    </submittedName>
</protein>
<gene>
    <name evidence="2" type="ORF">ACJ73_10111</name>
</gene>
<dbReference type="EMBL" id="LGTZ01003382">
    <property type="protein sequence ID" value="OJD09747.1"/>
    <property type="molecule type" value="Genomic_DNA"/>
</dbReference>
<comment type="caution">
    <text evidence="2">The sequence shown here is derived from an EMBL/GenBank/DDBJ whole genome shotgun (WGS) entry which is preliminary data.</text>
</comment>
<proteinExistence type="predicted"/>